<proteinExistence type="predicted"/>
<dbReference type="GO" id="GO:0003676">
    <property type="term" value="F:nucleic acid binding"/>
    <property type="evidence" value="ECO:0007669"/>
    <property type="project" value="InterPro"/>
</dbReference>
<dbReference type="EMBL" id="SMMG02000002">
    <property type="protein sequence ID" value="KAA3484561.1"/>
    <property type="molecule type" value="Genomic_DNA"/>
</dbReference>
<keyword evidence="3" id="KW-1185">Reference proteome</keyword>
<dbReference type="GO" id="GO:0008270">
    <property type="term" value="F:zinc ion binding"/>
    <property type="evidence" value="ECO:0007669"/>
    <property type="project" value="InterPro"/>
</dbReference>
<sequence>MRQEGAFEGALPVKHQDNGKNRRPKNKKIYAMSGESSAFGNKSKTRNRRSGVNKDYPPCQHCDKKGHPPFNCWRRPDANYNKCNQMGHEAII</sequence>
<dbReference type="AlphaFoldDB" id="A0A5B6WRM5"/>
<dbReference type="OrthoDB" id="1072921at2759"/>
<evidence type="ECO:0000313" key="3">
    <source>
        <dbReference type="Proteomes" id="UP000325315"/>
    </source>
</evidence>
<reference evidence="3" key="1">
    <citation type="journal article" date="2019" name="Plant Biotechnol. J.">
        <title>Genome sequencing of the Australian wild diploid species Gossypium australe highlights disease resistance and delayed gland morphogenesis.</title>
        <authorList>
            <person name="Cai Y."/>
            <person name="Cai X."/>
            <person name="Wang Q."/>
            <person name="Wang P."/>
            <person name="Zhang Y."/>
            <person name="Cai C."/>
            <person name="Xu Y."/>
            <person name="Wang K."/>
            <person name="Zhou Z."/>
            <person name="Wang C."/>
            <person name="Geng S."/>
            <person name="Li B."/>
            <person name="Dong Q."/>
            <person name="Hou Y."/>
            <person name="Wang H."/>
            <person name="Ai P."/>
            <person name="Liu Z."/>
            <person name="Yi F."/>
            <person name="Sun M."/>
            <person name="An G."/>
            <person name="Cheng J."/>
            <person name="Zhang Y."/>
            <person name="Shi Q."/>
            <person name="Xie Y."/>
            <person name="Shi X."/>
            <person name="Chang Y."/>
            <person name="Huang F."/>
            <person name="Chen Y."/>
            <person name="Hong S."/>
            <person name="Mi L."/>
            <person name="Sun Q."/>
            <person name="Zhang L."/>
            <person name="Zhou B."/>
            <person name="Peng R."/>
            <person name="Zhang X."/>
            <person name="Liu F."/>
        </authorList>
    </citation>
    <scope>NUCLEOTIDE SEQUENCE [LARGE SCALE GENOMIC DNA]</scope>
    <source>
        <strain evidence="3">cv. PA1801</strain>
    </source>
</reference>
<protein>
    <submittedName>
        <fullName evidence="2">ARM REPEAT PROTEIN INTERACTING WITH ABF2-like</fullName>
    </submittedName>
</protein>
<organism evidence="2 3">
    <name type="scientific">Gossypium australe</name>
    <dbReference type="NCBI Taxonomy" id="47621"/>
    <lineage>
        <taxon>Eukaryota</taxon>
        <taxon>Viridiplantae</taxon>
        <taxon>Streptophyta</taxon>
        <taxon>Embryophyta</taxon>
        <taxon>Tracheophyta</taxon>
        <taxon>Spermatophyta</taxon>
        <taxon>Magnoliopsida</taxon>
        <taxon>eudicotyledons</taxon>
        <taxon>Gunneridae</taxon>
        <taxon>Pentapetalae</taxon>
        <taxon>rosids</taxon>
        <taxon>malvids</taxon>
        <taxon>Malvales</taxon>
        <taxon>Malvaceae</taxon>
        <taxon>Malvoideae</taxon>
        <taxon>Gossypium</taxon>
    </lineage>
</organism>
<feature type="region of interest" description="Disordered" evidence="1">
    <location>
        <begin position="1"/>
        <end position="60"/>
    </location>
</feature>
<comment type="caution">
    <text evidence="2">The sequence shown here is derived from an EMBL/GenBank/DDBJ whole genome shotgun (WGS) entry which is preliminary data.</text>
</comment>
<dbReference type="Proteomes" id="UP000325315">
    <property type="component" value="Unassembled WGS sequence"/>
</dbReference>
<accession>A0A5B6WRM5</accession>
<dbReference type="SUPFAM" id="SSF57756">
    <property type="entry name" value="Retrovirus zinc finger-like domains"/>
    <property type="match status" value="1"/>
</dbReference>
<gene>
    <name evidence="2" type="ORF">EPI10_006637</name>
</gene>
<dbReference type="InterPro" id="IPR036875">
    <property type="entry name" value="Znf_CCHC_sf"/>
</dbReference>
<name>A0A5B6WRM5_9ROSI</name>
<evidence type="ECO:0000313" key="2">
    <source>
        <dbReference type="EMBL" id="KAA3484561.1"/>
    </source>
</evidence>
<evidence type="ECO:0000256" key="1">
    <source>
        <dbReference type="SAM" id="MobiDB-lite"/>
    </source>
</evidence>